<evidence type="ECO:0000313" key="2">
    <source>
        <dbReference type="WBParaSite" id="Pan_g13736.t1"/>
    </source>
</evidence>
<dbReference type="WBParaSite" id="Pan_g13736.t1">
    <property type="protein sequence ID" value="Pan_g13736.t1"/>
    <property type="gene ID" value="Pan_g13736"/>
</dbReference>
<sequence length="384" mass="42875">MPGGRSNTFIFEARILAVSCNPEGSIVAVIVVKEEDTFLELYDASTFTPTYYQRPYPLAVALMKTKTAPKNVILKWKPKSRTTLIVAADNYVTTCYHKGEHIMIQSKTATDENVISVTWSNNGSRLMAMGRDGKITIIITHPGLTSVCVLDKNQQVLSDFPMDVADETIRTSSFCLDMTTGQDENKSPHIQFLTVDGQIIVFSVECDSKKPALAKPEKHAPPQNGRLPYSMVNAPDDEIEELNSDTKVKLLKEKLAESERKHKETTLKLVTVESRVTARTLIENIEKKFKKTDATSHATFWQGNIFTTNAVITAACSKLLPSNKAYSLANLISEIYQDASENIHGYGAPNGVNIMEHHYTEEKRRLLNVLADAENVPFKVFTRE</sequence>
<dbReference type="AlphaFoldDB" id="A0A7E4UXU9"/>
<accession>A0A7E4UXU9</accession>
<protein>
    <submittedName>
        <fullName evidence="2">ANAPC4_WD40 domain-containing protein</fullName>
    </submittedName>
</protein>
<organism evidence="1 2">
    <name type="scientific">Panagrellus redivivus</name>
    <name type="common">Microworm</name>
    <dbReference type="NCBI Taxonomy" id="6233"/>
    <lineage>
        <taxon>Eukaryota</taxon>
        <taxon>Metazoa</taxon>
        <taxon>Ecdysozoa</taxon>
        <taxon>Nematoda</taxon>
        <taxon>Chromadorea</taxon>
        <taxon>Rhabditida</taxon>
        <taxon>Tylenchina</taxon>
        <taxon>Panagrolaimomorpha</taxon>
        <taxon>Panagrolaimoidea</taxon>
        <taxon>Panagrolaimidae</taxon>
        <taxon>Panagrellus</taxon>
    </lineage>
</organism>
<dbReference type="InterPro" id="IPR015943">
    <property type="entry name" value="WD40/YVTN_repeat-like_dom_sf"/>
</dbReference>
<name>A0A7E4UXU9_PANRE</name>
<dbReference type="SUPFAM" id="SSF117289">
    <property type="entry name" value="Nucleoporin domain"/>
    <property type="match status" value="1"/>
</dbReference>
<reference evidence="1" key="1">
    <citation type="journal article" date="2013" name="Genetics">
        <title>The draft genome and transcriptome of Panagrellus redivivus are shaped by the harsh demands of a free-living lifestyle.</title>
        <authorList>
            <person name="Srinivasan J."/>
            <person name="Dillman A.R."/>
            <person name="Macchietto M.G."/>
            <person name="Heikkinen L."/>
            <person name="Lakso M."/>
            <person name="Fracchia K.M."/>
            <person name="Antoshechkin I."/>
            <person name="Mortazavi A."/>
            <person name="Wong G."/>
            <person name="Sternberg P.W."/>
        </authorList>
    </citation>
    <scope>NUCLEOTIDE SEQUENCE [LARGE SCALE GENOMIC DNA]</scope>
    <source>
        <strain evidence="1">MT8872</strain>
    </source>
</reference>
<reference evidence="2" key="2">
    <citation type="submission" date="2020-10" db="UniProtKB">
        <authorList>
            <consortium name="WormBaseParasite"/>
        </authorList>
    </citation>
    <scope>IDENTIFICATION</scope>
</reference>
<keyword evidence="1" id="KW-1185">Reference proteome</keyword>
<dbReference type="Proteomes" id="UP000492821">
    <property type="component" value="Unassembled WGS sequence"/>
</dbReference>
<dbReference type="Gene3D" id="2.130.10.10">
    <property type="entry name" value="YVTN repeat-like/Quinoprotein amine dehydrogenase"/>
    <property type="match status" value="1"/>
</dbReference>
<evidence type="ECO:0000313" key="1">
    <source>
        <dbReference type="Proteomes" id="UP000492821"/>
    </source>
</evidence>
<proteinExistence type="predicted"/>